<organism evidence="4">
    <name type="scientific">Melampsora larici-populina (strain 98AG31 / pathotype 3-4-7)</name>
    <name type="common">Poplar leaf rust fungus</name>
    <dbReference type="NCBI Taxonomy" id="747676"/>
    <lineage>
        <taxon>Eukaryota</taxon>
        <taxon>Fungi</taxon>
        <taxon>Dikarya</taxon>
        <taxon>Basidiomycota</taxon>
        <taxon>Pucciniomycotina</taxon>
        <taxon>Pucciniomycetes</taxon>
        <taxon>Pucciniales</taxon>
        <taxon>Melampsoraceae</taxon>
        <taxon>Melampsora</taxon>
    </lineage>
</organism>
<evidence type="ECO:0000313" key="4">
    <source>
        <dbReference type="Proteomes" id="UP000001072"/>
    </source>
</evidence>
<feature type="compositionally biased region" description="Low complexity" evidence="1">
    <location>
        <begin position="1"/>
        <end position="14"/>
    </location>
</feature>
<keyword evidence="4" id="KW-1185">Reference proteome</keyword>
<feature type="compositionally biased region" description="Acidic residues" evidence="1">
    <location>
        <begin position="183"/>
        <end position="194"/>
    </location>
</feature>
<feature type="compositionally biased region" description="Low complexity" evidence="1">
    <location>
        <begin position="165"/>
        <end position="180"/>
    </location>
</feature>
<protein>
    <recommendedName>
        <fullName evidence="2">Stc1 domain-containing protein</fullName>
    </recommendedName>
</protein>
<dbReference type="Proteomes" id="UP000001072">
    <property type="component" value="Unassembled WGS sequence"/>
</dbReference>
<sequence>MPAIRSSTSTSASTDTHRSYPHQDDRNRNRNQNRLFCTRCRLVKELDEFDGNQLVNRFGKNQIRSHKFKNYNVEEERLKSSIELDKKDKVWCKRCVPKQIEEFHCSDCQRTLPRAKFSQAQFKMNKTDDDRLCKDCANLITERIEAHRLGNHFEVEMIDEKLASISHESSETSNQSSSKEIVTLEDYDDDDEDE</sequence>
<accession>F4RW04</accession>
<dbReference type="InterPro" id="IPR024630">
    <property type="entry name" value="Stc1"/>
</dbReference>
<evidence type="ECO:0000313" key="3">
    <source>
        <dbReference type="EMBL" id="EGG03449.1"/>
    </source>
</evidence>
<evidence type="ECO:0000256" key="1">
    <source>
        <dbReference type="SAM" id="MobiDB-lite"/>
    </source>
</evidence>
<feature type="region of interest" description="Disordered" evidence="1">
    <location>
        <begin position="1"/>
        <end position="28"/>
    </location>
</feature>
<evidence type="ECO:0000259" key="2">
    <source>
        <dbReference type="Pfam" id="PF12898"/>
    </source>
</evidence>
<dbReference type="OrthoDB" id="2496880at2759"/>
<dbReference type="Pfam" id="PF12898">
    <property type="entry name" value="Stc1"/>
    <property type="match status" value="1"/>
</dbReference>
<dbReference type="EMBL" id="GL883124">
    <property type="protein sequence ID" value="EGG03449.1"/>
    <property type="molecule type" value="Genomic_DNA"/>
</dbReference>
<reference evidence="4" key="1">
    <citation type="journal article" date="2011" name="Proc. Natl. Acad. Sci. U.S.A.">
        <title>Obligate biotrophy features unraveled by the genomic analysis of rust fungi.</title>
        <authorList>
            <person name="Duplessis S."/>
            <person name="Cuomo C.A."/>
            <person name="Lin Y.-C."/>
            <person name="Aerts A."/>
            <person name="Tisserant E."/>
            <person name="Veneault-Fourrey C."/>
            <person name="Joly D.L."/>
            <person name="Hacquard S."/>
            <person name="Amselem J."/>
            <person name="Cantarel B.L."/>
            <person name="Chiu R."/>
            <person name="Coutinho P.M."/>
            <person name="Feau N."/>
            <person name="Field M."/>
            <person name="Frey P."/>
            <person name="Gelhaye E."/>
            <person name="Goldberg J."/>
            <person name="Grabherr M.G."/>
            <person name="Kodira C.D."/>
            <person name="Kohler A."/>
            <person name="Kuees U."/>
            <person name="Lindquist E.A."/>
            <person name="Lucas S.M."/>
            <person name="Mago R."/>
            <person name="Mauceli E."/>
            <person name="Morin E."/>
            <person name="Murat C."/>
            <person name="Pangilinan J.L."/>
            <person name="Park R."/>
            <person name="Pearson M."/>
            <person name="Quesneville H."/>
            <person name="Rouhier N."/>
            <person name="Sakthikumar S."/>
            <person name="Salamov A.A."/>
            <person name="Schmutz J."/>
            <person name="Selles B."/>
            <person name="Shapiro H."/>
            <person name="Tanguay P."/>
            <person name="Tuskan G.A."/>
            <person name="Henrissat B."/>
            <person name="Van de Peer Y."/>
            <person name="Rouze P."/>
            <person name="Ellis J.G."/>
            <person name="Dodds P.N."/>
            <person name="Schein J.E."/>
            <person name="Zhong S."/>
            <person name="Hamelin R.C."/>
            <person name="Grigoriev I.V."/>
            <person name="Szabo L.J."/>
            <person name="Martin F."/>
        </authorList>
    </citation>
    <scope>NUCLEOTIDE SEQUENCE [LARGE SCALE GENOMIC DNA]</scope>
    <source>
        <strain evidence="4">98AG31 / pathotype 3-4-7</strain>
    </source>
</reference>
<feature type="region of interest" description="Disordered" evidence="1">
    <location>
        <begin position="165"/>
        <end position="194"/>
    </location>
</feature>
<gene>
    <name evidence="3" type="ORF">MELLADRAFT_109293</name>
</gene>
<dbReference type="HOGENOM" id="CLU_1402731_0_0_1"/>
<name>F4RW04_MELLP</name>
<dbReference type="GeneID" id="18923721"/>
<dbReference type="VEuPathDB" id="FungiDB:MELLADRAFT_109293"/>
<feature type="domain" description="Stc1" evidence="2">
    <location>
        <begin position="56"/>
        <end position="137"/>
    </location>
</feature>
<dbReference type="AlphaFoldDB" id="F4RW04"/>
<dbReference type="InParanoid" id="F4RW04"/>
<dbReference type="RefSeq" id="XP_007413243.1">
    <property type="nucleotide sequence ID" value="XM_007413181.1"/>
</dbReference>
<dbReference type="KEGG" id="mlr:MELLADRAFT_109293"/>
<feature type="compositionally biased region" description="Basic and acidic residues" evidence="1">
    <location>
        <begin position="15"/>
        <end position="28"/>
    </location>
</feature>
<proteinExistence type="predicted"/>